<accession>A0A6M6E6E7</accession>
<sequence length="189" mass="22193">MNNINHKNFYQKTLKEIEKMIGIKPIDKKSREYKGYDIRKIDRSWGMADYTVQELNNATAAAHNEEFLKYQTYEIVGYEKLLNGNIAIYYNVIAYRDLTETEKHIKALKHMPKKERIKCLNSMYNELSHIGLTEAGEHTNALKDIPKEERIKCLNYIEQFFCLMCGEENVELYGCKCDDADIQMTLMLV</sequence>
<geneLocation type="plasmid" evidence="2">
    <name>pfdu301a</name>
</geneLocation>
<evidence type="ECO:0000313" key="1">
    <source>
        <dbReference type="EMBL" id="QJX80168.1"/>
    </source>
</evidence>
<dbReference type="EMBL" id="CP045273">
    <property type="protein sequence ID" value="QJX80168.1"/>
    <property type="molecule type" value="Genomic_DNA"/>
</dbReference>
<gene>
    <name evidence="1" type="ORF">FDZ14_29160</name>
</gene>
<dbReference type="AlphaFoldDB" id="A0A6M6E6E7"/>
<evidence type="ECO:0000313" key="2">
    <source>
        <dbReference type="Proteomes" id="UP000501076"/>
    </source>
</evidence>
<dbReference type="RefSeq" id="WP_171778150.1">
    <property type="nucleotide sequence ID" value="NZ_CP045273.1"/>
</dbReference>
<proteinExistence type="predicted"/>
<reference evidence="1 2" key="1">
    <citation type="submission" date="2019-10" db="EMBL/GenBank/DDBJ databases">
        <title>Complete genome sequences for adaption low water activity.</title>
        <authorList>
            <person name="Zhao L."/>
            <person name="Zhong J."/>
        </authorList>
    </citation>
    <scope>NUCLEOTIDE SEQUENCE [LARGE SCALE GENOMIC DNA]</scope>
    <source>
        <strain evidence="1 2">FDU301</strain>
        <plasmid evidence="2">pfdu301a</plasmid>
    </source>
</reference>
<protein>
    <submittedName>
        <fullName evidence="1">Uncharacterized protein</fullName>
    </submittedName>
</protein>
<keyword evidence="1" id="KW-0614">Plasmid</keyword>
<organism evidence="1 2">
    <name type="scientific">Priestia megaterium</name>
    <name type="common">Bacillus megaterium</name>
    <dbReference type="NCBI Taxonomy" id="1404"/>
    <lineage>
        <taxon>Bacteria</taxon>
        <taxon>Bacillati</taxon>
        <taxon>Bacillota</taxon>
        <taxon>Bacilli</taxon>
        <taxon>Bacillales</taxon>
        <taxon>Bacillaceae</taxon>
        <taxon>Priestia</taxon>
    </lineage>
</organism>
<dbReference type="Proteomes" id="UP000501076">
    <property type="component" value="Plasmid pFDU301A"/>
</dbReference>
<name>A0A6M6E6E7_PRIMG</name>